<evidence type="ECO:0000256" key="7">
    <source>
        <dbReference type="ARBA" id="ARBA00023242"/>
    </source>
</evidence>
<dbReference type="GO" id="GO:0000978">
    <property type="term" value="F:RNA polymerase II cis-regulatory region sequence-specific DNA binding"/>
    <property type="evidence" value="ECO:0007669"/>
    <property type="project" value="TreeGrafter"/>
</dbReference>
<evidence type="ECO:0000256" key="1">
    <source>
        <dbReference type="ARBA" id="ARBA00004123"/>
    </source>
</evidence>
<dbReference type="InterPro" id="IPR051574">
    <property type="entry name" value="ZnF_E-box_Homeobox"/>
</dbReference>
<evidence type="ECO:0000256" key="3">
    <source>
        <dbReference type="ARBA" id="ARBA00022737"/>
    </source>
</evidence>
<keyword evidence="3" id="KW-0677">Repeat</keyword>
<dbReference type="InterPro" id="IPR036236">
    <property type="entry name" value="Znf_C2H2_sf"/>
</dbReference>
<feature type="domain" description="C2H2-type" evidence="9">
    <location>
        <begin position="181"/>
        <end position="210"/>
    </location>
</feature>
<dbReference type="Gene3D" id="3.30.160.60">
    <property type="entry name" value="Classic Zinc Finger"/>
    <property type="match status" value="5"/>
</dbReference>
<keyword evidence="5" id="KW-0862">Zinc</keyword>
<evidence type="ECO:0000256" key="6">
    <source>
        <dbReference type="ARBA" id="ARBA00023125"/>
    </source>
</evidence>
<comment type="caution">
    <text evidence="10">The sequence shown here is derived from an EMBL/GenBank/DDBJ whole genome shotgun (WGS) entry which is preliminary data.</text>
</comment>
<protein>
    <recommendedName>
        <fullName evidence="9">C2H2-type domain-containing protein</fullName>
    </recommendedName>
</protein>
<dbReference type="SUPFAM" id="SSF57667">
    <property type="entry name" value="beta-beta-alpha zinc fingers"/>
    <property type="match status" value="2"/>
</dbReference>
<evidence type="ECO:0000256" key="4">
    <source>
        <dbReference type="ARBA" id="ARBA00022771"/>
    </source>
</evidence>
<feature type="domain" description="C2H2-type" evidence="9">
    <location>
        <begin position="265"/>
        <end position="293"/>
    </location>
</feature>
<dbReference type="EMBL" id="VCGU01000009">
    <property type="protein sequence ID" value="TRY70594.1"/>
    <property type="molecule type" value="Genomic_DNA"/>
</dbReference>
<dbReference type="FunFam" id="3.30.160.60:FF:000145">
    <property type="entry name" value="Zinc finger protein 574"/>
    <property type="match status" value="1"/>
</dbReference>
<dbReference type="STRING" id="6832.A0A553NYU6"/>
<dbReference type="GO" id="GO:0045892">
    <property type="term" value="P:negative regulation of DNA-templated transcription"/>
    <property type="evidence" value="ECO:0007669"/>
    <property type="project" value="UniProtKB-ARBA"/>
</dbReference>
<dbReference type="OMA" id="GERNCLW"/>
<feature type="domain" description="C2H2-type" evidence="9">
    <location>
        <begin position="354"/>
        <end position="382"/>
    </location>
</feature>
<sequence length="428" mass="49405">MVTPKAMKPDFISKTRLVTPLSKLRGTAPDDLVLECEWEACSEPASSNLLEYLSHVSGHLKDVTVRLTESGDSSTVDRVFVCLWQECGFETPRAREMIRHINYHAYHTKIKWLGRMAIEKAGLNRCNLDDHQRNCVPDVTMALKCGWVGCDMGVQEFEEVQKFYWHVDSHGEEMRHVKGEIACQWADCQVKVGSASKLKGHLKTHSQERAVGCPNCGGLFASRFKLMDHCDRQILGDSHKCSYCNKGFANERLLRDHMRSHVNHYKCPYCDMTCATPSNLVSHINYRHNEERPCECHVCGKAFKTESALKSHLRSHLSTFEEVCPYEGCEFSRRSRKAILNHIRRDHEKLGGMYLCHLCDKRFTCGENLSRHLIRVHKFKLPSGHSRFRYKKDDEGFYHLQTVRFESEEVCEPIAMEEEEEVEPESDF</sequence>
<dbReference type="Pfam" id="PF00096">
    <property type="entry name" value="zf-C2H2"/>
    <property type="match status" value="3"/>
</dbReference>
<dbReference type="SMART" id="SM00355">
    <property type="entry name" value="ZnF_C2H2"/>
    <property type="match status" value="9"/>
</dbReference>
<feature type="domain" description="C2H2-type" evidence="9">
    <location>
        <begin position="239"/>
        <end position="266"/>
    </location>
</feature>
<keyword evidence="6" id="KW-0238">DNA-binding</keyword>
<organism evidence="10 11">
    <name type="scientific">Tigriopus californicus</name>
    <name type="common">Marine copepod</name>
    <dbReference type="NCBI Taxonomy" id="6832"/>
    <lineage>
        <taxon>Eukaryota</taxon>
        <taxon>Metazoa</taxon>
        <taxon>Ecdysozoa</taxon>
        <taxon>Arthropoda</taxon>
        <taxon>Crustacea</taxon>
        <taxon>Multicrustacea</taxon>
        <taxon>Hexanauplia</taxon>
        <taxon>Copepoda</taxon>
        <taxon>Harpacticoida</taxon>
        <taxon>Harpacticidae</taxon>
        <taxon>Tigriopus</taxon>
    </lineage>
</organism>
<evidence type="ECO:0000313" key="11">
    <source>
        <dbReference type="Proteomes" id="UP000318571"/>
    </source>
</evidence>
<evidence type="ECO:0000259" key="9">
    <source>
        <dbReference type="PROSITE" id="PS50157"/>
    </source>
</evidence>
<gene>
    <name evidence="10" type="ORF">TCAL_07329</name>
</gene>
<dbReference type="Proteomes" id="UP000318571">
    <property type="component" value="Chromosome 9"/>
</dbReference>
<accession>A0A553NYU6</accession>
<evidence type="ECO:0000313" key="10">
    <source>
        <dbReference type="EMBL" id="TRY70594.1"/>
    </source>
</evidence>
<comment type="subcellular location">
    <subcellularLocation>
        <location evidence="1">Nucleus</location>
    </subcellularLocation>
</comment>
<dbReference type="PANTHER" id="PTHR24391">
    <property type="entry name" value="HISTONE H4 TRANSCRIPTION FACTOR-RELATED"/>
    <property type="match status" value="1"/>
</dbReference>
<dbReference type="GO" id="GO:0008270">
    <property type="term" value="F:zinc ion binding"/>
    <property type="evidence" value="ECO:0007669"/>
    <property type="project" value="UniProtKB-KW"/>
</dbReference>
<dbReference type="PROSITE" id="PS00028">
    <property type="entry name" value="ZINC_FINGER_C2H2_1"/>
    <property type="match status" value="5"/>
</dbReference>
<keyword evidence="4 8" id="KW-0863">Zinc-finger</keyword>
<name>A0A553NYU6_TIGCA</name>
<proteinExistence type="predicted"/>
<dbReference type="OrthoDB" id="10260596at2759"/>
<evidence type="ECO:0000256" key="2">
    <source>
        <dbReference type="ARBA" id="ARBA00022723"/>
    </source>
</evidence>
<dbReference type="GO" id="GO:0005634">
    <property type="term" value="C:nucleus"/>
    <property type="evidence" value="ECO:0007669"/>
    <property type="project" value="UniProtKB-SubCell"/>
</dbReference>
<reference evidence="10 11" key="1">
    <citation type="journal article" date="2018" name="Nat. Ecol. Evol.">
        <title>Genomic signatures of mitonuclear coevolution across populations of Tigriopus californicus.</title>
        <authorList>
            <person name="Barreto F.S."/>
            <person name="Watson E.T."/>
            <person name="Lima T.G."/>
            <person name="Willett C.S."/>
            <person name="Edmands S."/>
            <person name="Li W."/>
            <person name="Burton R.S."/>
        </authorList>
    </citation>
    <scope>NUCLEOTIDE SEQUENCE [LARGE SCALE GENOMIC DNA]</scope>
    <source>
        <strain evidence="10 11">San Diego</strain>
    </source>
</reference>
<evidence type="ECO:0000256" key="8">
    <source>
        <dbReference type="PROSITE-ProRule" id="PRU00042"/>
    </source>
</evidence>
<keyword evidence="7" id="KW-0539">Nucleus</keyword>
<evidence type="ECO:0000256" key="5">
    <source>
        <dbReference type="ARBA" id="ARBA00022833"/>
    </source>
</evidence>
<dbReference type="GO" id="GO:0000981">
    <property type="term" value="F:DNA-binding transcription factor activity, RNA polymerase II-specific"/>
    <property type="evidence" value="ECO:0007669"/>
    <property type="project" value="TreeGrafter"/>
</dbReference>
<dbReference type="InterPro" id="IPR013087">
    <property type="entry name" value="Znf_C2H2_type"/>
</dbReference>
<feature type="domain" description="C2H2-type" evidence="9">
    <location>
        <begin position="294"/>
        <end position="321"/>
    </location>
</feature>
<keyword evidence="11" id="KW-1185">Reference proteome</keyword>
<dbReference type="PANTHER" id="PTHR24391:SF18">
    <property type="entry name" value="EG:115C2.6 PROTEIN"/>
    <property type="match status" value="1"/>
</dbReference>
<keyword evidence="2" id="KW-0479">Metal-binding</keyword>
<dbReference type="AlphaFoldDB" id="A0A553NYU6"/>
<dbReference type="PROSITE" id="PS50157">
    <property type="entry name" value="ZINC_FINGER_C2H2_2"/>
    <property type="match status" value="5"/>
</dbReference>